<dbReference type="InterPro" id="IPR036291">
    <property type="entry name" value="NAD(P)-bd_dom_sf"/>
</dbReference>
<evidence type="ECO:0000256" key="1">
    <source>
        <dbReference type="SAM" id="MobiDB-lite"/>
    </source>
</evidence>
<name>A0ABV4Q648_9ACTN</name>
<evidence type="ECO:0000313" key="2">
    <source>
        <dbReference type="EMBL" id="MFA1538122.1"/>
    </source>
</evidence>
<organism evidence="2 3">
    <name type="scientific">Actinomadura monticuli</name>
    <dbReference type="NCBI Taxonomy" id="3097367"/>
    <lineage>
        <taxon>Bacteria</taxon>
        <taxon>Bacillati</taxon>
        <taxon>Actinomycetota</taxon>
        <taxon>Actinomycetes</taxon>
        <taxon>Streptosporangiales</taxon>
        <taxon>Thermomonosporaceae</taxon>
        <taxon>Actinomadura</taxon>
    </lineage>
</organism>
<dbReference type="Proteomes" id="UP001569963">
    <property type="component" value="Unassembled WGS sequence"/>
</dbReference>
<dbReference type="EMBL" id="JAXCEI010000002">
    <property type="protein sequence ID" value="MFA1538122.1"/>
    <property type="molecule type" value="Genomic_DNA"/>
</dbReference>
<sequence>MTSRIPYTNEQTGATDDRTDNGPAIERATSPAPTWSSTEDSPKPVNRLQPASRGAISPTEKTLFTAQKALPLINDNGSIFMTGPTPPSAPSPAGASTREARRSSRSQGRNRVPDPRGKMSRPEENATAALFLTSDDSSYVNGLELLTDAAPTAI</sequence>
<feature type="compositionally biased region" description="Polar residues" evidence="1">
    <location>
        <begin position="1"/>
        <end position="14"/>
    </location>
</feature>
<feature type="compositionally biased region" description="Basic and acidic residues" evidence="1">
    <location>
        <begin position="111"/>
        <end position="124"/>
    </location>
</feature>
<feature type="region of interest" description="Disordered" evidence="1">
    <location>
        <begin position="1"/>
        <end position="62"/>
    </location>
</feature>
<reference evidence="2 3" key="1">
    <citation type="submission" date="2023-11" db="EMBL/GenBank/DDBJ databases">
        <title>Actinomadura monticuli sp. nov., isolated from volcanic ash.</title>
        <authorList>
            <person name="Lee S.D."/>
            <person name="Yang H."/>
            <person name="Kim I.S."/>
        </authorList>
    </citation>
    <scope>NUCLEOTIDE SEQUENCE [LARGE SCALE GENOMIC DNA]</scope>
    <source>
        <strain evidence="2 3">DLS-62</strain>
    </source>
</reference>
<feature type="region of interest" description="Disordered" evidence="1">
    <location>
        <begin position="75"/>
        <end position="126"/>
    </location>
</feature>
<comment type="caution">
    <text evidence="2">The sequence shown here is derived from an EMBL/GenBank/DDBJ whole genome shotgun (WGS) entry which is preliminary data.</text>
</comment>
<proteinExistence type="predicted"/>
<dbReference type="SUPFAM" id="SSF51735">
    <property type="entry name" value="NAD(P)-binding Rossmann-fold domains"/>
    <property type="match status" value="1"/>
</dbReference>
<protein>
    <recommendedName>
        <fullName evidence="4">SDR family oxidoreductase</fullName>
    </recommendedName>
</protein>
<keyword evidence="3" id="KW-1185">Reference proteome</keyword>
<dbReference type="Gene3D" id="3.40.50.720">
    <property type="entry name" value="NAD(P)-binding Rossmann-like Domain"/>
    <property type="match status" value="1"/>
</dbReference>
<gene>
    <name evidence="2" type="ORF">SM611_04200</name>
</gene>
<evidence type="ECO:0000313" key="3">
    <source>
        <dbReference type="Proteomes" id="UP001569963"/>
    </source>
</evidence>
<accession>A0ABV4Q648</accession>
<dbReference type="RefSeq" id="WP_371947466.1">
    <property type="nucleotide sequence ID" value="NZ_JAXCEI010000002.1"/>
</dbReference>
<evidence type="ECO:0008006" key="4">
    <source>
        <dbReference type="Google" id="ProtNLM"/>
    </source>
</evidence>